<organism evidence="1 2">
    <name type="scientific">Sphagnum jensenii</name>
    <dbReference type="NCBI Taxonomy" id="128206"/>
    <lineage>
        <taxon>Eukaryota</taxon>
        <taxon>Viridiplantae</taxon>
        <taxon>Streptophyta</taxon>
        <taxon>Embryophyta</taxon>
        <taxon>Bryophyta</taxon>
        <taxon>Sphagnophytina</taxon>
        <taxon>Sphagnopsida</taxon>
        <taxon>Sphagnales</taxon>
        <taxon>Sphagnaceae</taxon>
        <taxon>Sphagnum</taxon>
    </lineage>
</organism>
<dbReference type="EMBL" id="OZ023717">
    <property type="protein sequence ID" value="CAK9866795.1"/>
    <property type="molecule type" value="Genomic_DNA"/>
</dbReference>
<accession>A0ABP1AW14</accession>
<dbReference type="Proteomes" id="UP001497522">
    <property type="component" value="Chromosome 16"/>
</dbReference>
<sequence>MVSYCLFTDGFSQAQIAKAAVAEIRGEFSVVTLTEGILPSGGMIKENRDGASLRGTGECFVGSIGISVRQSCSNSRITGITEYLVPDQHAAIGYISSNVDHVFAFGVSILEILSGKGAVQQNL</sequence>
<protein>
    <recommendedName>
        <fullName evidence="3">Protein kinase domain-containing protein</fullName>
    </recommendedName>
</protein>
<proteinExistence type="predicted"/>
<evidence type="ECO:0008006" key="3">
    <source>
        <dbReference type="Google" id="ProtNLM"/>
    </source>
</evidence>
<keyword evidence="2" id="KW-1185">Reference proteome</keyword>
<evidence type="ECO:0000313" key="2">
    <source>
        <dbReference type="Proteomes" id="UP001497522"/>
    </source>
</evidence>
<name>A0ABP1AW14_9BRYO</name>
<gene>
    <name evidence="1" type="ORF">CSSPJE1EN2_LOCUS9790</name>
</gene>
<evidence type="ECO:0000313" key="1">
    <source>
        <dbReference type="EMBL" id="CAK9866795.1"/>
    </source>
</evidence>
<reference evidence="1" key="1">
    <citation type="submission" date="2024-03" db="EMBL/GenBank/DDBJ databases">
        <authorList>
            <consortium name="ELIXIR-Norway"/>
            <consortium name="Elixir Norway"/>
        </authorList>
    </citation>
    <scope>NUCLEOTIDE SEQUENCE</scope>
</reference>